<dbReference type="Gene3D" id="3.40.630.30">
    <property type="match status" value="1"/>
</dbReference>
<dbReference type="GO" id="GO:0008233">
    <property type="term" value="F:peptidase activity"/>
    <property type="evidence" value="ECO:0007669"/>
    <property type="project" value="UniProtKB-KW"/>
</dbReference>
<dbReference type="RefSeq" id="WP_065676481.1">
    <property type="nucleotide sequence ID" value="NZ_AP025463.1"/>
</dbReference>
<protein>
    <submittedName>
        <fullName evidence="2">Protease synthase and sporulation negative regulatory protein PAI 1</fullName>
        <ecNumber evidence="2">2.3.1.-</ecNumber>
    </submittedName>
</protein>
<evidence type="ECO:0000313" key="3">
    <source>
        <dbReference type="Proteomes" id="UP000092819"/>
    </source>
</evidence>
<dbReference type="GO" id="GO:0016747">
    <property type="term" value="F:acyltransferase activity, transferring groups other than amino-acyl groups"/>
    <property type="evidence" value="ECO:0007669"/>
    <property type="project" value="InterPro"/>
</dbReference>
<dbReference type="Pfam" id="PF00583">
    <property type="entry name" value="Acetyltransf_1"/>
    <property type="match status" value="1"/>
</dbReference>
<name>A0A1C3JEG7_9VIBR</name>
<keyword evidence="2" id="KW-0378">Hydrolase</keyword>
<keyword evidence="2" id="KW-0012">Acyltransferase</keyword>
<dbReference type="PROSITE" id="PS51186">
    <property type="entry name" value="GNAT"/>
    <property type="match status" value="1"/>
</dbReference>
<organism evidence="2 3">
    <name type="scientific">Vibrio celticus</name>
    <dbReference type="NCBI Taxonomy" id="446372"/>
    <lineage>
        <taxon>Bacteria</taxon>
        <taxon>Pseudomonadati</taxon>
        <taxon>Pseudomonadota</taxon>
        <taxon>Gammaproteobacteria</taxon>
        <taxon>Vibrionales</taxon>
        <taxon>Vibrionaceae</taxon>
        <taxon>Vibrio</taxon>
    </lineage>
</organism>
<dbReference type="InterPro" id="IPR000182">
    <property type="entry name" value="GNAT_dom"/>
</dbReference>
<dbReference type="AlphaFoldDB" id="A0A1C3JEG7"/>
<reference evidence="3" key="1">
    <citation type="submission" date="2016-06" db="EMBL/GenBank/DDBJ databases">
        <authorList>
            <person name="Rodrigo-Torres L."/>
            <person name="Arahal D.R."/>
        </authorList>
    </citation>
    <scope>NUCLEOTIDE SEQUENCE [LARGE SCALE GENOMIC DNA]</scope>
    <source>
        <strain evidence="3">CECT 7224</strain>
    </source>
</reference>
<proteinExistence type="predicted"/>
<gene>
    <name evidence="2" type="primary">paiA</name>
    <name evidence="2" type="ORF">VCE7224_02217</name>
</gene>
<dbReference type="GO" id="GO:0006508">
    <property type="term" value="P:proteolysis"/>
    <property type="evidence" value="ECO:0007669"/>
    <property type="project" value="UniProtKB-KW"/>
</dbReference>
<dbReference type="CDD" id="cd04301">
    <property type="entry name" value="NAT_SF"/>
    <property type="match status" value="1"/>
</dbReference>
<dbReference type="PANTHER" id="PTHR43617">
    <property type="entry name" value="L-AMINO ACID N-ACETYLTRANSFERASE"/>
    <property type="match status" value="1"/>
</dbReference>
<dbReference type="EMBL" id="FLQZ01000043">
    <property type="protein sequence ID" value="SBT13468.1"/>
    <property type="molecule type" value="Genomic_DNA"/>
</dbReference>
<evidence type="ECO:0000313" key="2">
    <source>
        <dbReference type="EMBL" id="SBT13468.1"/>
    </source>
</evidence>
<feature type="domain" description="N-acetyltransferase" evidence="1">
    <location>
        <begin position="1"/>
        <end position="144"/>
    </location>
</feature>
<accession>A0A1C3JEG7</accession>
<keyword evidence="2" id="KW-0645">Protease</keyword>
<evidence type="ECO:0000259" key="1">
    <source>
        <dbReference type="PROSITE" id="PS51186"/>
    </source>
</evidence>
<dbReference type="SUPFAM" id="SSF55729">
    <property type="entry name" value="Acyl-CoA N-acyltransferases (Nat)"/>
    <property type="match status" value="1"/>
</dbReference>
<keyword evidence="2" id="KW-0808">Transferase</keyword>
<dbReference type="InterPro" id="IPR050276">
    <property type="entry name" value="MshD_Acetyltransferase"/>
</dbReference>
<keyword evidence="3" id="KW-1185">Reference proteome</keyword>
<dbReference type="Proteomes" id="UP000092819">
    <property type="component" value="Unassembled WGS sequence"/>
</dbReference>
<sequence>MNVVCAEKQELAHIYQLEHALFGDHAYPLFFFRQAFDCWGKGLLVAKQDSEVAGYVLMTPTDKQQEYWVLSLAVNTAYRGMGIGRSLMQQAIETLSQDSKLLLTVDPNNSSACELYLSMGFVTIKEESNYFGDDEPRLVMQLIV</sequence>
<dbReference type="EC" id="2.3.1.-" evidence="2"/>
<dbReference type="InterPro" id="IPR016181">
    <property type="entry name" value="Acyl_CoA_acyltransferase"/>
</dbReference>
<dbReference type="PANTHER" id="PTHR43617:SF34">
    <property type="entry name" value="PUTATIVE-RELATED"/>
    <property type="match status" value="1"/>
</dbReference>